<proteinExistence type="predicted"/>
<dbReference type="OrthoDB" id="9709435at2759"/>
<organism evidence="1 2">
    <name type="scientific">Armillaria ostoyae</name>
    <name type="common">Armillaria root rot fungus</name>
    <dbReference type="NCBI Taxonomy" id="47428"/>
    <lineage>
        <taxon>Eukaryota</taxon>
        <taxon>Fungi</taxon>
        <taxon>Dikarya</taxon>
        <taxon>Basidiomycota</taxon>
        <taxon>Agaricomycotina</taxon>
        <taxon>Agaricomycetes</taxon>
        <taxon>Agaricomycetidae</taxon>
        <taxon>Agaricales</taxon>
        <taxon>Marasmiineae</taxon>
        <taxon>Physalacriaceae</taxon>
        <taxon>Armillaria</taxon>
    </lineage>
</organism>
<evidence type="ECO:0000313" key="2">
    <source>
        <dbReference type="Proteomes" id="UP000219338"/>
    </source>
</evidence>
<evidence type="ECO:0000313" key="1">
    <source>
        <dbReference type="EMBL" id="SJL17923.1"/>
    </source>
</evidence>
<keyword evidence="2" id="KW-1185">Reference proteome</keyword>
<name>A0A284SA81_ARMOS</name>
<accession>A0A284SA81</accession>
<protein>
    <submittedName>
        <fullName evidence="1">Uncharacterized protein</fullName>
    </submittedName>
</protein>
<dbReference type="AlphaFoldDB" id="A0A284SA81"/>
<dbReference type="EMBL" id="FUEG01000050">
    <property type="protein sequence ID" value="SJL17923.1"/>
    <property type="molecule type" value="Genomic_DNA"/>
</dbReference>
<sequence length="268" mass="30464">MRRIWRDLAFMPDASTIPLVSHSRAYSQLTQSGLPVNRRFWLDTRMGPRHIFSSPPLFLRFRAPSSYKVPLRNGGRVLRLLSPIIRLGLGINDQYKPHTTPHHHVHVSGGSGPFIRLTLENTTASLVTLELDGCYAEPQDFADMVPIAIRKLCISRCHSNLRFLLGPLTVEDLERPHAHLGIMKRLCLVDTCRDAGCRGFLHLTRALEHPFLSLEELVLDIPLSQDLHQKLLSLMPAILTLKESHIVSRSNETSLLPRRRYSQLRLAN</sequence>
<gene>
    <name evidence="1" type="ORF">ARMOST_21493</name>
</gene>
<dbReference type="Proteomes" id="UP000219338">
    <property type="component" value="Unassembled WGS sequence"/>
</dbReference>
<reference evidence="2" key="1">
    <citation type="journal article" date="2017" name="Nat. Ecol. Evol.">
        <title>Genome expansion and lineage-specific genetic innovations in the forest pathogenic fungi Armillaria.</title>
        <authorList>
            <person name="Sipos G."/>
            <person name="Prasanna A.N."/>
            <person name="Walter M.C."/>
            <person name="O'Connor E."/>
            <person name="Balint B."/>
            <person name="Krizsan K."/>
            <person name="Kiss B."/>
            <person name="Hess J."/>
            <person name="Varga T."/>
            <person name="Slot J."/>
            <person name="Riley R."/>
            <person name="Boka B."/>
            <person name="Rigling D."/>
            <person name="Barry K."/>
            <person name="Lee J."/>
            <person name="Mihaltcheva S."/>
            <person name="LaButti K."/>
            <person name="Lipzen A."/>
            <person name="Waldron R."/>
            <person name="Moloney N.M."/>
            <person name="Sperisen C."/>
            <person name="Kredics L."/>
            <person name="Vagvoelgyi C."/>
            <person name="Patrignani A."/>
            <person name="Fitzpatrick D."/>
            <person name="Nagy I."/>
            <person name="Doyle S."/>
            <person name="Anderson J.B."/>
            <person name="Grigoriev I.V."/>
            <person name="Gueldener U."/>
            <person name="Muensterkoetter M."/>
            <person name="Nagy L.G."/>
        </authorList>
    </citation>
    <scope>NUCLEOTIDE SEQUENCE [LARGE SCALE GENOMIC DNA]</scope>
    <source>
        <strain evidence="2">C18/9</strain>
    </source>
</reference>